<dbReference type="EMBL" id="BQKI01000006">
    <property type="protein sequence ID" value="GJM96551.1"/>
    <property type="molecule type" value="Genomic_DNA"/>
</dbReference>
<dbReference type="PANTHER" id="PTHR31721:SF3">
    <property type="entry name" value="EXPRESSED PROTEIN"/>
    <property type="match status" value="1"/>
</dbReference>
<dbReference type="AlphaFoldDB" id="A0AAV5CDY5"/>
<organism evidence="3 4">
    <name type="scientific">Eleusine coracana subsp. coracana</name>
    <dbReference type="NCBI Taxonomy" id="191504"/>
    <lineage>
        <taxon>Eukaryota</taxon>
        <taxon>Viridiplantae</taxon>
        <taxon>Streptophyta</taxon>
        <taxon>Embryophyta</taxon>
        <taxon>Tracheophyta</taxon>
        <taxon>Spermatophyta</taxon>
        <taxon>Magnoliopsida</taxon>
        <taxon>Liliopsida</taxon>
        <taxon>Poales</taxon>
        <taxon>Poaceae</taxon>
        <taxon>PACMAD clade</taxon>
        <taxon>Chloridoideae</taxon>
        <taxon>Cynodonteae</taxon>
        <taxon>Eleusininae</taxon>
        <taxon>Eleusine</taxon>
    </lineage>
</organism>
<name>A0AAV5CDY5_ELECO</name>
<feature type="transmembrane region" description="Helical" evidence="2">
    <location>
        <begin position="94"/>
        <end position="118"/>
    </location>
</feature>
<dbReference type="Pfam" id="PF03350">
    <property type="entry name" value="UPF0114"/>
    <property type="match status" value="1"/>
</dbReference>
<proteinExistence type="predicted"/>
<gene>
    <name evidence="3" type="primary">ga13398</name>
    <name evidence="3" type="ORF">PR202_ga13398</name>
</gene>
<protein>
    <submittedName>
        <fullName evidence="3">Uncharacterized protein</fullName>
    </submittedName>
</protein>
<keyword evidence="4" id="KW-1185">Reference proteome</keyword>
<dbReference type="PANTHER" id="PTHR31721">
    <property type="entry name" value="OS06G0710300 PROTEIN"/>
    <property type="match status" value="1"/>
</dbReference>
<keyword evidence="2" id="KW-0812">Transmembrane</keyword>
<keyword evidence="2" id="KW-1133">Transmembrane helix</keyword>
<dbReference type="Proteomes" id="UP001054889">
    <property type="component" value="Unassembled WGS sequence"/>
</dbReference>
<evidence type="ECO:0000313" key="3">
    <source>
        <dbReference type="EMBL" id="GJM96551.1"/>
    </source>
</evidence>
<feature type="transmembrane region" description="Helical" evidence="2">
    <location>
        <begin position="237"/>
        <end position="257"/>
    </location>
</feature>
<keyword evidence="2" id="KW-0472">Membrane</keyword>
<dbReference type="InterPro" id="IPR005134">
    <property type="entry name" value="UPF0114"/>
</dbReference>
<sequence length="271" mass="29286">MAGAGGVGRLLRATTKALKTDNNHKSSSTSGNSSPYGIPSLKFPFLRETNKTQRINRRVAEQRAALIALGTARRVGRKIAENMIHRAIVSCQSFTLIGVAGSLLGSVPCFVKGCILVVQSFFMRFQNMSHTVDQVCNAPPTNLGQIYSPSDMFLIGTALLKFAMGLYTMFYGSQSVQKPGQHINSSHSGTFNLKKLKEGARLRSITHAKTRIGHAIVLLLQAGILEEFKNVPLASGLDMACFAGAVLASSAGVFLLSRLTVREQRPKETFA</sequence>
<reference evidence="3" key="1">
    <citation type="journal article" date="2018" name="DNA Res.">
        <title>Multiple hybrid de novo genome assembly of finger millet, an orphan allotetraploid crop.</title>
        <authorList>
            <person name="Hatakeyama M."/>
            <person name="Aluri S."/>
            <person name="Balachadran M.T."/>
            <person name="Sivarajan S.R."/>
            <person name="Patrignani A."/>
            <person name="Gruter S."/>
            <person name="Poveda L."/>
            <person name="Shimizu-Inatsugi R."/>
            <person name="Baeten J."/>
            <person name="Francoijs K.J."/>
            <person name="Nataraja K.N."/>
            <person name="Reddy Y.A.N."/>
            <person name="Phadnis S."/>
            <person name="Ravikumar R.L."/>
            <person name="Schlapbach R."/>
            <person name="Sreeman S.M."/>
            <person name="Shimizu K.K."/>
        </authorList>
    </citation>
    <scope>NUCLEOTIDE SEQUENCE</scope>
</reference>
<accession>A0AAV5CDY5</accession>
<evidence type="ECO:0000313" key="4">
    <source>
        <dbReference type="Proteomes" id="UP001054889"/>
    </source>
</evidence>
<comment type="caution">
    <text evidence="3">The sequence shown here is derived from an EMBL/GenBank/DDBJ whole genome shotgun (WGS) entry which is preliminary data.</text>
</comment>
<evidence type="ECO:0000256" key="2">
    <source>
        <dbReference type="SAM" id="Phobius"/>
    </source>
</evidence>
<evidence type="ECO:0000256" key="1">
    <source>
        <dbReference type="SAM" id="MobiDB-lite"/>
    </source>
</evidence>
<feature type="transmembrane region" description="Helical" evidence="2">
    <location>
        <begin position="152"/>
        <end position="170"/>
    </location>
</feature>
<feature type="region of interest" description="Disordered" evidence="1">
    <location>
        <begin position="17"/>
        <end position="36"/>
    </location>
</feature>
<reference evidence="3" key="2">
    <citation type="submission" date="2021-12" db="EMBL/GenBank/DDBJ databases">
        <title>Resequencing data analysis of finger millet.</title>
        <authorList>
            <person name="Hatakeyama M."/>
            <person name="Aluri S."/>
            <person name="Balachadran M.T."/>
            <person name="Sivarajan S.R."/>
            <person name="Poveda L."/>
            <person name="Shimizu-Inatsugi R."/>
            <person name="Schlapbach R."/>
            <person name="Sreeman S.M."/>
            <person name="Shimizu K.K."/>
        </authorList>
    </citation>
    <scope>NUCLEOTIDE SEQUENCE</scope>
</reference>